<feature type="region of interest" description="Disordered" evidence="1">
    <location>
        <begin position="1"/>
        <end position="46"/>
    </location>
</feature>
<organism evidence="3 4">
    <name type="scientific">Pseudooceanicola lipolyticus</name>
    <dbReference type="NCBI Taxonomy" id="2029104"/>
    <lineage>
        <taxon>Bacteria</taxon>
        <taxon>Pseudomonadati</taxon>
        <taxon>Pseudomonadota</taxon>
        <taxon>Alphaproteobacteria</taxon>
        <taxon>Rhodobacterales</taxon>
        <taxon>Paracoccaceae</taxon>
        <taxon>Pseudooceanicola</taxon>
    </lineage>
</organism>
<reference evidence="3 4" key="1">
    <citation type="journal article" date="2018" name="Int. J. Syst. Evol. Microbiol.">
        <title>Pseudooceanicola lipolyticus sp. nov., a marine alphaproteobacterium, reclassification of Oceanicola flagellatus as Pseudooceanicola flagellatus comb. nov. and emended description of the genus Pseudooceanicola.</title>
        <authorList>
            <person name="Huang M.-M."/>
            <person name="Guo L.-L."/>
            <person name="Wu Y.-H."/>
            <person name="Lai Q.-L."/>
            <person name="Shao Z.-Z."/>
            <person name="Wang C.-S."/>
            <person name="Wu M."/>
            <person name="Xu X.-W."/>
        </authorList>
    </citation>
    <scope>NUCLEOTIDE SEQUENCE [LARGE SCALE GENOMIC DNA]</scope>
    <source>
        <strain evidence="3 4">157</strain>
    </source>
</reference>
<feature type="compositionally biased region" description="Basic and acidic residues" evidence="1">
    <location>
        <begin position="24"/>
        <end position="35"/>
    </location>
</feature>
<dbReference type="Gene3D" id="1.20.58.100">
    <property type="entry name" value="Fumarate reductase/succinate dehydrogenase flavoprotein-like, C-terminal domain"/>
    <property type="match status" value="1"/>
</dbReference>
<sequence>SCWSRWSTGGKRAAGQRGARTALARRESRGAHFRADFPATGADAGARSSLTLAQAQAIAASDQMEPT</sequence>
<dbReference type="SUPFAM" id="SSF46977">
    <property type="entry name" value="Succinate dehydrogenase/fumarate reductase flavoprotein C-terminal domain"/>
    <property type="match status" value="1"/>
</dbReference>
<dbReference type="EMBL" id="PGTB01000290">
    <property type="protein sequence ID" value="PJE33900.1"/>
    <property type="molecule type" value="Genomic_DNA"/>
</dbReference>
<feature type="non-terminal residue" evidence="3">
    <location>
        <position position="1"/>
    </location>
</feature>
<dbReference type="GO" id="GO:0016491">
    <property type="term" value="F:oxidoreductase activity"/>
    <property type="evidence" value="ECO:0007669"/>
    <property type="project" value="InterPro"/>
</dbReference>
<dbReference type="InterPro" id="IPR037099">
    <property type="entry name" value="Fum_R/Succ_DH_flav-like_C_sf"/>
</dbReference>
<dbReference type="RefSeq" id="WP_133119988.1">
    <property type="nucleotide sequence ID" value="NZ_PGTB01000290.1"/>
</dbReference>
<evidence type="ECO:0000313" key="4">
    <source>
        <dbReference type="Proteomes" id="UP000231553"/>
    </source>
</evidence>
<dbReference type="Proteomes" id="UP000231553">
    <property type="component" value="Unassembled WGS sequence"/>
</dbReference>
<evidence type="ECO:0000256" key="1">
    <source>
        <dbReference type="SAM" id="MobiDB-lite"/>
    </source>
</evidence>
<evidence type="ECO:0000259" key="2">
    <source>
        <dbReference type="Pfam" id="PF02910"/>
    </source>
</evidence>
<accession>A0A2M8ITP3</accession>
<gene>
    <name evidence="3" type="ORF">CVM52_25070</name>
</gene>
<protein>
    <recommendedName>
        <fullName evidence="2">Fumarate reductase/succinate dehydrogenase flavoprotein-like C-terminal domain-containing protein</fullName>
    </recommendedName>
</protein>
<dbReference type="AlphaFoldDB" id="A0A2M8ITP3"/>
<feature type="domain" description="Fumarate reductase/succinate dehydrogenase flavoprotein-like C-terminal" evidence="2">
    <location>
        <begin position="19"/>
        <end position="50"/>
    </location>
</feature>
<comment type="caution">
    <text evidence="3">The sequence shown here is derived from an EMBL/GenBank/DDBJ whole genome shotgun (WGS) entry which is preliminary data.</text>
</comment>
<name>A0A2M8ITP3_9RHOB</name>
<dbReference type="InterPro" id="IPR015939">
    <property type="entry name" value="Fum_Rdtase/Succ_DH_flav-like_C"/>
</dbReference>
<proteinExistence type="predicted"/>
<evidence type="ECO:0000313" key="3">
    <source>
        <dbReference type="EMBL" id="PJE33900.1"/>
    </source>
</evidence>
<dbReference type="Pfam" id="PF02910">
    <property type="entry name" value="Succ_DH_flav_C"/>
    <property type="match status" value="1"/>
</dbReference>
<feature type="compositionally biased region" description="Low complexity" evidence="1">
    <location>
        <begin position="9"/>
        <end position="22"/>
    </location>
</feature>
<keyword evidence="4" id="KW-1185">Reference proteome</keyword>